<dbReference type="RefSeq" id="WP_179670655.1">
    <property type="nucleotide sequence ID" value="NZ_OBMR01000003.1"/>
</dbReference>
<gene>
    <name evidence="1" type="ORF">SAMN02910411_1115</name>
</gene>
<sequence>MVSVTDHDTFNYDLYSTLKISGDMNSDEFFLPEEYWMSQSPYKEINEERNRWLEGLKKQREEAERKKINSFLYRRPVRRGPRF</sequence>
<dbReference type="EMBL" id="OBMR01000003">
    <property type="protein sequence ID" value="SOB96560.1"/>
    <property type="molecule type" value="Genomic_DNA"/>
</dbReference>
<evidence type="ECO:0000313" key="2">
    <source>
        <dbReference type="Proteomes" id="UP000219563"/>
    </source>
</evidence>
<dbReference type="AlphaFoldDB" id="A0A285RR85"/>
<evidence type="ECO:0000313" key="1">
    <source>
        <dbReference type="EMBL" id="SOB96560.1"/>
    </source>
</evidence>
<organism evidence="1 2">
    <name type="scientific">Pseudobutyrivibrio ruminis DSM 9787</name>
    <dbReference type="NCBI Taxonomy" id="1123011"/>
    <lineage>
        <taxon>Bacteria</taxon>
        <taxon>Bacillati</taxon>
        <taxon>Bacillota</taxon>
        <taxon>Clostridia</taxon>
        <taxon>Lachnospirales</taxon>
        <taxon>Lachnospiraceae</taxon>
        <taxon>Pseudobutyrivibrio</taxon>
    </lineage>
</organism>
<proteinExistence type="predicted"/>
<name>A0A285RR85_9FIRM</name>
<dbReference type="Proteomes" id="UP000219563">
    <property type="component" value="Unassembled WGS sequence"/>
</dbReference>
<accession>A0A285RR85</accession>
<protein>
    <submittedName>
        <fullName evidence="1">Uncharacterized protein</fullName>
    </submittedName>
</protein>
<reference evidence="1 2" key="1">
    <citation type="submission" date="2017-08" db="EMBL/GenBank/DDBJ databases">
        <authorList>
            <person name="de Groot N.N."/>
        </authorList>
    </citation>
    <scope>NUCLEOTIDE SEQUENCE [LARGE SCALE GENOMIC DNA]</scope>
    <source>
        <strain evidence="1 2">DSM 9787</strain>
    </source>
</reference>